<protein>
    <submittedName>
        <fullName evidence="10">M13 family metallopeptidase</fullName>
        <ecNumber evidence="10">3.4.24.-</ecNumber>
    </submittedName>
</protein>
<dbReference type="Pfam" id="PF01431">
    <property type="entry name" value="Peptidase_M13"/>
    <property type="match status" value="1"/>
</dbReference>
<reference evidence="10 11" key="1">
    <citation type="submission" date="2023-09" db="EMBL/GenBank/DDBJ databases">
        <authorList>
            <person name="Rey-Velasco X."/>
        </authorList>
    </citation>
    <scope>NUCLEOTIDE SEQUENCE [LARGE SCALE GENOMIC DNA]</scope>
    <source>
        <strain evidence="10 11">P050</strain>
    </source>
</reference>
<evidence type="ECO:0000259" key="8">
    <source>
        <dbReference type="Pfam" id="PF01431"/>
    </source>
</evidence>
<proteinExistence type="inferred from homology"/>
<dbReference type="PANTHER" id="PTHR11733">
    <property type="entry name" value="ZINC METALLOPROTEASE FAMILY M13 NEPRILYSIN-RELATED"/>
    <property type="match status" value="1"/>
</dbReference>
<dbReference type="SUPFAM" id="SSF55486">
    <property type="entry name" value="Metalloproteases ('zincins'), catalytic domain"/>
    <property type="match status" value="1"/>
</dbReference>
<sequence length="695" mass="78296">MKINRAKSMLFVATIGLGVSLNSCKKEATEPVIPGIDVAAMDKTASPNDNFYNYVNGGWDANNEIPADRSSWGSFHELLKKTDGDALAILKEAIENQESNLKDVQTSTVTSDQQKAINYYETIMDTVSRDAQGVDPLKPYLAKIDAIKNVNDLQKLLIELEPYGGIGFIGVGVGSHPENSDLNTAFLGAAGLGLSRDYYIDEDDDTKAKMVKYEAHVARMLQFIGESEEEAKKNAKRVVEFERSLAVPRMNKVDRRDARKRNNPRSVQDLNKMASSIDWASYFEGVGMSNIDTIIVSDPNYIIAMDKILKQKNVSDWKNYLRWSTIDKSAGNLSTEIDKANWEFYSKELRGAKVMRNREERALNALNGSIGEALGKLYVEKKFPPEAKEKAKKMIDNIMLAFENRIENLEWMTPDTKKKAIEKLRKMNVKIAYPDEWKDYSALVMEGKNEGGSYFSNSKNLAKWSHLEAMAKLGKPVDKSEWMMPPQMVNAYFMPPYNEIVFPAAILQPPFYNYQADEAVNYGGIGAVIGHEISHSFDDSGSRYDGDGNLKNWWTDEDLENFTKLGKELSAQYDAAEVLPGVNINGAFTLGENIGDLGGINAAYDGLQLYFAENGRPDDIDGFTAEQRFFMSWGTIWRTKTREDALRNQIKNDTHSPGKQRAVMPLQNVDEFYEAFNIKDGDAMYLKPEDRVKIW</sequence>
<evidence type="ECO:0000256" key="6">
    <source>
        <dbReference type="ARBA" id="ARBA00022833"/>
    </source>
</evidence>
<dbReference type="InterPro" id="IPR042089">
    <property type="entry name" value="Peptidase_M13_dom_2"/>
</dbReference>
<dbReference type="InterPro" id="IPR000718">
    <property type="entry name" value="Peptidase_M13"/>
</dbReference>
<dbReference type="InterPro" id="IPR024079">
    <property type="entry name" value="MetalloPept_cat_dom_sf"/>
</dbReference>
<gene>
    <name evidence="10" type="ORF">RM519_09520</name>
</gene>
<keyword evidence="7" id="KW-0482">Metalloprotease</keyword>
<feature type="domain" description="Peptidase M13 N-terminal" evidence="9">
    <location>
        <begin position="47"/>
        <end position="434"/>
    </location>
</feature>
<evidence type="ECO:0000256" key="5">
    <source>
        <dbReference type="ARBA" id="ARBA00022801"/>
    </source>
</evidence>
<feature type="domain" description="Peptidase M13 C-terminal" evidence="8">
    <location>
        <begin position="490"/>
        <end position="692"/>
    </location>
</feature>
<evidence type="ECO:0000256" key="2">
    <source>
        <dbReference type="ARBA" id="ARBA00007357"/>
    </source>
</evidence>
<dbReference type="InterPro" id="IPR018497">
    <property type="entry name" value="Peptidase_M13_C"/>
</dbReference>
<dbReference type="Gene3D" id="3.40.390.10">
    <property type="entry name" value="Collagenase (Catalytic Domain)"/>
    <property type="match status" value="1"/>
</dbReference>
<dbReference type="Proteomes" id="UP001252186">
    <property type="component" value="Unassembled WGS sequence"/>
</dbReference>
<evidence type="ECO:0000256" key="7">
    <source>
        <dbReference type="ARBA" id="ARBA00023049"/>
    </source>
</evidence>
<organism evidence="10 11">
    <name type="scientific">Urechidicola vernalis</name>
    <dbReference type="NCBI Taxonomy" id="3075600"/>
    <lineage>
        <taxon>Bacteria</taxon>
        <taxon>Pseudomonadati</taxon>
        <taxon>Bacteroidota</taxon>
        <taxon>Flavobacteriia</taxon>
        <taxon>Flavobacteriales</taxon>
        <taxon>Flavobacteriaceae</taxon>
        <taxon>Urechidicola</taxon>
    </lineage>
</organism>
<keyword evidence="4" id="KW-0479">Metal-binding</keyword>
<keyword evidence="6" id="KW-0862">Zinc</keyword>
<dbReference type="EC" id="3.4.24.-" evidence="10"/>
<dbReference type="PANTHER" id="PTHR11733:SF167">
    <property type="entry name" value="FI17812P1-RELATED"/>
    <property type="match status" value="1"/>
</dbReference>
<comment type="cofactor">
    <cofactor evidence="1">
        <name>Zn(2+)</name>
        <dbReference type="ChEBI" id="CHEBI:29105"/>
    </cofactor>
</comment>
<dbReference type="PROSITE" id="PS51885">
    <property type="entry name" value="NEPRILYSIN"/>
    <property type="match status" value="1"/>
</dbReference>
<evidence type="ECO:0000256" key="4">
    <source>
        <dbReference type="ARBA" id="ARBA00022723"/>
    </source>
</evidence>
<dbReference type="InterPro" id="IPR008753">
    <property type="entry name" value="Peptidase_M13_N"/>
</dbReference>
<comment type="similarity">
    <text evidence="2">Belongs to the peptidase M13 family.</text>
</comment>
<evidence type="ECO:0000313" key="10">
    <source>
        <dbReference type="EMBL" id="MDT0553482.1"/>
    </source>
</evidence>
<evidence type="ECO:0000256" key="3">
    <source>
        <dbReference type="ARBA" id="ARBA00022670"/>
    </source>
</evidence>
<name>A0ABU2Y612_9FLAO</name>
<keyword evidence="5 10" id="KW-0378">Hydrolase</keyword>
<evidence type="ECO:0000313" key="11">
    <source>
        <dbReference type="Proteomes" id="UP001252186"/>
    </source>
</evidence>
<evidence type="ECO:0000259" key="9">
    <source>
        <dbReference type="Pfam" id="PF05649"/>
    </source>
</evidence>
<dbReference type="Gene3D" id="1.10.1380.10">
    <property type="entry name" value="Neutral endopeptidase , domain2"/>
    <property type="match status" value="1"/>
</dbReference>
<dbReference type="PRINTS" id="PR00786">
    <property type="entry name" value="NEPRILYSIN"/>
</dbReference>
<dbReference type="CDD" id="cd08662">
    <property type="entry name" value="M13"/>
    <property type="match status" value="1"/>
</dbReference>
<dbReference type="GO" id="GO:0016787">
    <property type="term" value="F:hydrolase activity"/>
    <property type="evidence" value="ECO:0007669"/>
    <property type="project" value="UniProtKB-KW"/>
</dbReference>
<dbReference type="EMBL" id="JAVRHV010000004">
    <property type="protein sequence ID" value="MDT0553482.1"/>
    <property type="molecule type" value="Genomic_DNA"/>
</dbReference>
<dbReference type="Pfam" id="PF05649">
    <property type="entry name" value="Peptidase_M13_N"/>
    <property type="match status" value="1"/>
</dbReference>
<keyword evidence="11" id="KW-1185">Reference proteome</keyword>
<evidence type="ECO:0000256" key="1">
    <source>
        <dbReference type="ARBA" id="ARBA00001947"/>
    </source>
</evidence>
<keyword evidence="3" id="KW-0645">Protease</keyword>
<comment type="caution">
    <text evidence="10">The sequence shown here is derived from an EMBL/GenBank/DDBJ whole genome shotgun (WGS) entry which is preliminary data.</text>
</comment>
<dbReference type="RefSeq" id="WP_311593503.1">
    <property type="nucleotide sequence ID" value="NZ_JAVRHV010000004.1"/>
</dbReference>
<accession>A0ABU2Y612</accession>